<dbReference type="OrthoDB" id="1334205at2759"/>
<name>A0A3D8RRX0_9EURO</name>
<feature type="domain" description="Glycoside hydrolase family 31 TIM barrel" evidence="3">
    <location>
        <begin position="250"/>
        <end position="538"/>
    </location>
</feature>
<feature type="domain" description="Glycosyl hydrolase family 31 C-terminal" evidence="4">
    <location>
        <begin position="548"/>
        <end position="637"/>
    </location>
</feature>
<dbReference type="InterPro" id="IPR051816">
    <property type="entry name" value="Glycosyl_Hydrolase_31"/>
</dbReference>
<evidence type="ECO:0000259" key="4">
    <source>
        <dbReference type="Pfam" id="PF21365"/>
    </source>
</evidence>
<dbReference type="GeneID" id="38117161"/>
<dbReference type="Gene3D" id="2.60.40.1180">
    <property type="entry name" value="Golgi alpha-mannosidase II"/>
    <property type="match status" value="1"/>
</dbReference>
<dbReference type="EMBL" id="PVWQ01000007">
    <property type="protein sequence ID" value="RDW76799.1"/>
    <property type="molecule type" value="Genomic_DNA"/>
</dbReference>
<evidence type="ECO:0008006" key="7">
    <source>
        <dbReference type="Google" id="ProtNLM"/>
    </source>
</evidence>
<evidence type="ECO:0000313" key="5">
    <source>
        <dbReference type="EMBL" id="RDW76799.1"/>
    </source>
</evidence>
<dbReference type="Gene3D" id="3.20.20.80">
    <property type="entry name" value="Glycosidases"/>
    <property type="match status" value="1"/>
</dbReference>
<evidence type="ECO:0000259" key="3">
    <source>
        <dbReference type="Pfam" id="PF01055"/>
    </source>
</evidence>
<keyword evidence="6" id="KW-1185">Reference proteome</keyword>
<protein>
    <recommendedName>
        <fullName evidence="7">Glycoside hydrolase family 31 N-terminal domain-containing protein</fullName>
    </recommendedName>
</protein>
<dbReference type="InterPro" id="IPR000322">
    <property type="entry name" value="Glyco_hydro_31_TIM"/>
</dbReference>
<reference evidence="5 6" key="1">
    <citation type="journal article" date="2018" name="IMA Fungus">
        <title>IMA Genome-F 9: Draft genome sequence of Annulohypoxylon stygium, Aspergillus mulundensis, Berkeleyomyces basicola (syn. Thielaviopsis basicola), Ceratocystis smalleyi, two Cercospora beticola strains, Coleophoma cylindrospora, Fusarium fracticaudum, Phialophora cf. hyalina, and Morchella septimelata.</title>
        <authorList>
            <person name="Wingfield B.D."/>
            <person name="Bills G.F."/>
            <person name="Dong Y."/>
            <person name="Huang W."/>
            <person name="Nel W.J."/>
            <person name="Swalarsk-Parry B.S."/>
            <person name="Vaghefi N."/>
            <person name="Wilken P.M."/>
            <person name="An Z."/>
            <person name="de Beer Z.W."/>
            <person name="De Vos L."/>
            <person name="Chen L."/>
            <person name="Duong T.A."/>
            <person name="Gao Y."/>
            <person name="Hammerbacher A."/>
            <person name="Kikkert J.R."/>
            <person name="Li Y."/>
            <person name="Li H."/>
            <person name="Li K."/>
            <person name="Li Q."/>
            <person name="Liu X."/>
            <person name="Ma X."/>
            <person name="Naidoo K."/>
            <person name="Pethybridge S.J."/>
            <person name="Sun J."/>
            <person name="Steenkamp E.T."/>
            <person name="van der Nest M.A."/>
            <person name="van Wyk S."/>
            <person name="Wingfield M.J."/>
            <person name="Xiong C."/>
            <person name="Yue Q."/>
            <person name="Zhang X."/>
        </authorList>
    </citation>
    <scope>NUCLEOTIDE SEQUENCE [LARGE SCALE GENOMIC DNA]</scope>
    <source>
        <strain evidence="5 6">DSM 5745</strain>
    </source>
</reference>
<dbReference type="PANTHER" id="PTHR43863">
    <property type="entry name" value="HYDROLASE, PUTATIVE (AFU_ORTHOLOGUE AFUA_1G03140)-RELATED"/>
    <property type="match status" value="1"/>
</dbReference>
<dbReference type="GO" id="GO:0005975">
    <property type="term" value="P:carbohydrate metabolic process"/>
    <property type="evidence" value="ECO:0007669"/>
    <property type="project" value="InterPro"/>
</dbReference>
<dbReference type="STRING" id="1810919.A0A3D8RRX0"/>
<gene>
    <name evidence="5" type="ORF">DSM5745_06791</name>
</gene>
<dbReference type="InterPro" id="IPR048395">
    <property type="entry name" value="Glyco_hydro_31_C"/>
</dbReference>
<dbReference type="Gene3D" id="2.60.40.1760">
    <property type="entry name" value="glycosyl hydrolase (family 31)"/>
    <property type="match status" value="1"/>
</dbReference>
<evidence type="ECO:0000256" key="2">
    <source>
        <dbReference type="RuleBase" id="RU361185"/>
    </source>
</evidence>
<dbReference type="AlphaFoldDB" id="A0A3D8RRX0"/>
<evidence type="ECO:0000313" key="6">
    <source>
        <dbReference type="Proteomes" id="UP000256690"/>
    </source>
</evidence>
<dbReference type="Pfam" id="PF01055">
    <property type="entry name" value="Glyco_hydro_31_2nd"/>
    <property type="match status" value="1"/>
</dbReference>
<accession>A0A3D8RRX0</accession>
<dbReference type="PANTHER" id="PTHR43863:SF2">
    <property type="entry name" value="MALTASE-GLUCOAMYLASE"/>
    <property type="match status" value="1"/>
</dbReference>
<comment type="caution">
    <text evidence="5">The sequence shown here is derived from an EMBL/GenBank/DDBJ whole genome shotgun (WGS) entry which is preliminary data.</text>
</comment>
<comment type="similarity">
    <text evidence="1 2">Belongs to the glycosyl hydrolase 31 family.</text>
</comment>
<proteinExistence type="inferred from homology"/>
<dbReference type="InterPro" id="IPR013780">
    <property type="entry name" value="Glyco_hydro_b"/>
</dbReference>
<dbReference type="Pfam" id="PF21365">
    <property type="entry name" value="Glyco_hydro_31_3rd"/>
    <property type="match status" value="1"/>
</dbReference>
<dbReference type="Proteomes" id="UP000256690">
    <property type="component" value="Unassembled WGS sequence"/>
</dbReference>
<sequence>MLKPLTAIVPQLAAGVTLAQGQAAPVSYSLQVLSSSPYAFAITNSEGEAVVTNAATLAGKTNTSMTAVSVDSKDTRISTEFITPSIVRVTTSTSTENFLCAQFNVSTDAKHYGVWSYPFNRSIINDDIAFDIKGLQGNDGINYASARSPFFIDSSGFAVYADTQAMGSYEFPASTSDGQGQISFRFDTTDLTYYIILPRSDGRDKFKSLLTQYASLTDPSPLWSPRGYGPMFWHNDFQRESAWPEGVSSAQEFVADVVDKLAGEKVRASAIMVDRPYGTGTEGWGNYDFDPAYWPDISGLISDVAEKGLDFQVWVANRAVPASKLHNQSLANDWLFLEAQTPLQQGLALNLSIPETYTYLQQQMNFFPELGVRGYKIDRGDENEMPIHEENRQTYLFHKLMYENQAAYWGGATPTKPAGFYTFARSVHDRSRQYTGVWAADPASTENGLAQSIRHGIRSGLLGFPMWGSDCGGYTRRVGDGRPSKDLWARWMWFSAFSPVYELMLYEGSIPWYDYSDDLMDVLRATAQLHTELIPFIQSYIYRGGRDGLPVIRALFLETPDDDNDQVWRGDQAYFFGAEFLVAPMTADTRTVYFPGSGNDKYLEYFSKRDVYKGGTEHTFTLNTSSVPAFVREGAIVPRGDLYRANNRWDEEWRPWLNVEVYPGYGVEESDFVYFDEGRGRTVDIAMVAEKRSKRVCVEYGALGVQGELRVYLKRDVKRFKLKDRGGKECIRGVETLFE</sequence>
<dbReference type="SUPFAM" id="SSF51011">
    <property type="entry name" value="Glycosyl hydrolase domain"/>
    <property type="match status" value="1"/>
</dbReference>
<keyword evidence="2" id="KW-0326">Glycosidase</keyword>
<keyword evidence="2" id="KW-0378">Hydrolase</keyword>
<organism evidence="5 6">
    <name type="scientific">Aspergillus mulundensis</name>
    <dbReference type="NCBI Taxonomy" id="1810919"/>
    <lineage>
        <taxon>Eukaryota</taxon>
        <taxon>Fungi</taxon>
        <taxon>Dikarya</taxon>
        <taxon>Ascomycota</taxon>
        <taxon>Pezizomycotina</taxon>
        <taxon>Eurotiomycetes</taxon>
        <taxon>Eurotiomycetidae</taxon>
        <taxon>Eurotiales</taxon>
        <taxon>Aspergillaceae</taxon>
        <taxon>Aspergillus</taxon>
        <taxon>Aspergillus subgen. Nidulantes</taxon>
    </lineage>
</organism>
<dbReference type="RefSeq" id="XP_026603111.1">
    <property type="nucleotide sequence ID" value="XM_026748807.1"/>
</dbReference>
<evidence type="ECO:0000256" key="1">
    <source>
        <dbReference type="ARBA" id="ARBA00007806"/>
    </source>
</evidence>
<dbReference type="GO" id="GO:0004553">
    <property type="term" value="F:hydrolase activity, hydrolyzing O-glycosyl compounds"/>
    <property type="evidence" value="ECO:0007669"/>
    <property type="project" value="InterPro"/>
</dbReference>
<dbReference type="SUPFAM" id="SSF51445">
    <property type="entry name" value="(Trans)glycosidases"/>
    <property type="match status" value="1"/>
</dbReference>
<dbReference type="InterPro" id="IPR017853">
    <property type="entry name" value="GH"/>
</dbReference>